<organism evidence="2 3">
    <name type="scientific">Rhizocola hellebori</name>
    <dbReference type="NCBI Taxonomy" id="1392758"/>
    <lineage>
        <taxon>Bacteria</taxon>
        <taxon>Bacillati</taxon>
        <taxon>Actinomycetota</taxon>
        <taxon>Actinomycetes</taxon>
        <taxon>Micromonosporales</taxon>
        <taxon>Micromonosporaceae</taxon>
        <taxon>Rhizocola</taxon>
    </lineage>
</organism>
<reference evidence="2" key="1">
    <citation type="submission" date="2021-01" db="EMBL/GenBank/DDBJ databases">
        <title>Whole genome shotgun sequence of Rhizocola hellebori NBRC 109834.</title>
        <authorList>
            <person name="Komaki H."/>
            <person name="Tamura T."/>
        </authorList>
    </citation>
    <scope>NUCLEOTIDE SEQUENCE</scope>
    <source>
        <strain evidence="2">NBRC 109834</strain>
    </source>
</reference>
<feature type="chain" id="PRO_5038546871" description="Secreted protein" evidence="1">
    <location>
        <begin position="27"/>
        <end position="182"/>
    </location>
</feature>
<accession>A0A8J3VHI2</accession>
<proteinExistence type="predicted"/>
<sequence length="182" mass="18156">MKRAAQIFASAVFAGMLAATALTAPAAAATRVDGMKAHVATLAISADKPTGTVQLGHTQATITGRAGINTFCTLSVGAPRKVPGIGGANVVETSAIFCDSPVTYAAICVGTAFDGIVIEGSINCGDDFGTMSLFVETFGVACATGVTYQGGASGYVQFRDGFPPDASADAVGQTGSFADCNV</sequence>
<evidence type="ECO:0000313" key="2">
    <source>
        <dbReference type="EMBL" id="GIH06535.1"/>
    </source>
</evidence>
<dbReference type="RefSeq" id="WP_203910350.1">
    <property type="nucleotide sequence ID" value="NZ_BONY01000028.1"/>
</dbReference>
<keyword evidence="3" id="KW-1185">Reference proteome</keyword>
<dbReference type="AlphaFoldDB" id="A0A8J3VHI2"/>
<dbReference type="Proteomes" id="UP000612899">
    <property type="component" value="Unassembled WGS sequence"/>
</dbReference>
<evidence type="ECO:0008006" key="4">
    <source>
        <dbReference type="Google" id="ProtNLM"/>
    </source>
</evidence>
<evidence type="ECO:0000256" key="1">
    <source>
        <dbReference type="SAM" id="SignalP"/>
    </source>
</evidence>
<protein>
    <recommendedName>
        <fullName evidence="4">Secreted protein</fullName>
    </recommendedName>
</protein>
<name>A0A8J3VHI2_9ACTN</name>
<feature type="signal peptide" evidence="1">
    <location>
        <begin position="1"/>
        <end position="26"/>
    </location>
</feature>
<comment type="caution">
    <text evidence="2">The sequence shown here is derived from an EMBL/GenBank/DDBJ whole genome shotgun (WGS) entry which is preliminary data.</text>
</comment>
<keyword evidence="1" id="KW-0732">Signal</keyword>
<dbReference type="EMBL" id="BONY01000028">
    <property type="protein sequence ID" value="GIH06535.1"/>
    <property type="molecule type" value="Genomic_DNA"/>
</dbReference>
<gene>
    <name evidence="2" type="ORF">Rhe02_46020</name>
</gene>
<evidence type="ECO:0000313" key="3">
    <source>
        <dbReference type="Proteomes" id="UP000612899"/>
    </source>
</evidence>